<comment type="caution">
    <text evidence="1">The sequence shown here is derived from an EMBL/GenBank/DDBJ whole genome shotgun (WGS) entry which is preliminary data.</text>
</comment>
<protein>
    <submittedName>
        <fullName evidence="1">Iron-sulfur binding hydrogenase</fullName>
    </submittedName>
</protein>
<proteinExistence type="predicted"/>
<accession>A0A7V3RF60</accession>
<dbReference type="InterPro" id="IPR028979">
    <property type="entry name" value="Ser_kin/Pase_Hpr-like_N_sf"/>
</dbReference>
<sequence length="96" mass="10445">MKVTDGEGEIIHGYTCDLLSEVMGKAKSGTVWITVQSHVNIIAVSVIAGVRAIVLCDGRDYENETIEKAKNERIALFKTDLNSFEVSGKIYGLGVK</sequence>
<evidence type="ECO:0000313" key="1">
    <source>
        <dbReference type="EMBL" id="HGE75534.1"/>
    </source>
</evidence>
<reference evidence="1" key="1">
    <citation type="journal article" date="2020" name="mSystems">
        <title>Genome- and Community-Level Interaction Insights into Carbon Utilization and Element Cycling Functions of Hydrothermarchaeota in Hydrothermal Sediment.</title>
        <authorList>
            <person name="Zhou Z."/>
            <person name="Liu Y."/>
            <person name="Xu W."/>
            <person name="Pan J."/>
            <person name="Luo Z.H."/>
            <person name="Li M."/>
        </authorList>
    </citation>
    <scope>NUCLEOTIDE SEQUENCE [LARGE SCALE GENOMIC DNA]</scope>
    <source>
        <strain evidence="1">SpSt-966</strain>
    </source>
</reference>
<gene>
    <name evidence="1" type="ORF">ENX73_05365</name>
</gene>
<organism evidence="1">
    <name type="scientific">Mesoaciditoga lauensis</name>
    <dbReference type="NCBI Taxonomy" id="1495039"/>
    <lineage>
        <taxon>Bacteria</taxon>
        <taxon>Thermotogati</taxon>
        <taxon>Thermotogota</taxon>
        <taxon>Thermotogae</taxon>
        <taxon>Mesoaciditogales</taxon>
        <taxon>Mesoaciditogaceae</taxon>
        <taxon>Mesoaciditoga</taxon>
    </lineage>
</organism>
<name>A0A7V3RF60_9BACT</name>
<dbReference type="Gene3D" id="3.40.1390.20">
    <property type="entry name" value="HprK N-terminal domain-like"/>
    <property type="match status" value="1"/>
</dbReference>
<dbReference type="SUPFAM" id="SSF75138">
    <property type="entry name" value="HprK N-terminal domain-like"/>
    <property type="match status" value="1"/>
</dbReference>
<dbReference type="EMBL" id="DTPE01000211">
    <property type="protein sequence ID" value="HGE75534.1"/>
    <property type="molecule type" value="Genomic_DNA"/>
</dbReference>
<dbReference type="AlphaFoldDB" id="A0A7V3RF60"/>